<dbReference type="Proteomes" id="UP000265020">
    <property type="component" value="Unassembled WGS sequence"/>
</dbReference>
<feature type="compositionally biased region" description="Low complexity" evidence="7">
    <location>
        <begin position="99"/>
        <end position="110"/>
    </location>
</feature>
<protein>
    <submittedName>
        <fullName evidence="8">Plakophilin 3b</fullName>
    </submittedName>
</protein>
<dbReference type="Ensembl" id="ENSCVAT00000006618.1">
    <property type="protein sequence ID" value="ENSCVAP00000005478.1"/>
    <property type="gene ID" value="ENSCVAG00000006855.1"/>
</dbReference>
<dbReference type="GeneTree" id="ENSGT00940000159515"/>
<dbReference type="GO" id="GO:0005912">
    <property type="term" value="C:adherens junction"/>
    <property type="evidence" value="ECO:0007669"/>
    <property type="project" value="TreeGrafter"/>
</dbReference>
<dbReference type="SMART" id="SM00185">
    <property type="entry name" value="ARM"/>
    <property type="match status" value="4"/>
</dbReference>
<evidence type="ECO:0000256" key="3">
    <source>
        <dbReference type="ARBA" id="ARBA00022737"/>
    </source>
</evidence>
<dbReference type="Pfam" id="PF00514">
    <property type="entry name" value="Arm"/>
    <property type="match status" value="2"/>
</dbReference>
<dbReference type="InterPro" id="IPR000225">
    <property type="entry name" value="Armadillo"/>
</dbReference>
<dbReference type="PANTHER" id="PTHR10372:SF1">
    <property type="entry name" value="PLAKOPHILIN-3"/>
    <property type="match status" value="1"/>
</dbReference>
<sequence length="789" mass="86944">MADGCFLTALQPNSSCTAYAVPSDCRSADPSAKVRRVQEQVRMRLAEKKSASLSRLSSPQLGPAAEYSPPDMRSYSQAFSSRSMINTPSRPMAVPSHASGISSHSAVDSSSKVRHKETSSTQSSFHSTQMQSRSHRSKSLCQEDQRALPLPGSVHQETFLVPLSVPPPGTLRRSLSGVLAQERGQWQDEELPLQYTYKGPSHRMINRITNRQQYYQQQSSGFGQDAMVANGRGLYGNADSGGAQWQHQASRTSHASAQYAPLHRAASLRSLRSVGKGADIADAASIHSNDPLAEMQSIDMPTAVRYLSESNTSLQVLGSAYIQHQCYHSNDAKNQVRVLGGVPSLVRLFSSDSIEVQRYATAATRNLIYENAENKVALIEAGGLASLVNILNQHDEELWKTITGVLWNLSSRDNLKEKLAVEVLPLLTEKVLVPLCKSIPLNPSEREIFNNTTGCLRNLSSVNERTRRKMRQTQGLLDSLVCYIQQEEIGDDKGLENSLCVMRNLSYQLYAELPPSVRLQLEGPSRASASRTSEIIGCFTVQSKKKNQVSVSIHRHSYRFLHVLNPLLVLSSQLQHRNLPMLSHPKGSEWLWHPKVVALYKHALQNSEGSAAAQEAAVGALQNVTSGEARWPAVLSGVVMEQERMLPMLLDLLDSSSEMLLRPLTGLLRNLARHAADKDLMAKVSVNVLVCKLPSDGLQKTPSSEVVVNICGVLNHLVTCSSLAARDIAYFNGIQKLHGIKTSHDNSSGSLRAARAASTVLCNMFQYNKLHRDYKLRGFTRQNFIDSSF</sequence>
<keyword evidence="3" id="KW-0677">Repeat</keyword>
<evidence type="ECO:0000256" key="2">
    <source>
        <dbReference type="ARBA" id="ARBA00005462"/>
    </source>
</evidence>
<dbReference type="InterPro" id="IPR016024">
    <property type="entry name" value="ARM-type_fold"/>
</dbReference>
<proteinExistence type="inferred from homology"/>
<evidence type="ECO:0000256" key="4">
    <source>
        <dbReference type="ARBA" id="ARBA00022889"/>
    </source>
</evidence>
<dbReference type="OMA" id="WQHHASR"/>
<organism evidence="8 9">
    <name type="scientific">Cyprinodon variegatus</name>
    <name type="common">Sheepshead minnow</name>
    <dbReference type="NCBI Taxonomy" id="28743"/>
    <lineage>
        <taxon>Eukaryota</taxon>
        <taxon>Metazoa</taxon>
        <taxon>Chordata</taxon>
        <taxon>Craniata</taxon>
        <taxon>Vertebrata</taxon>
        <taxon>Euteleostomi</taxon>
        <taxon>Actinopterygii</taxon>
        <taxon>Neopterygii</taxon>
        <taxon>Teleostei</taxon>
        <taxon>Neoteleostei</taxon>
        <taxon>Acanthomorphata</taxon>
        <taxon>Ovalentaria</taxon>
        <taxon>Atherinomorphae</taxon>
        <taxon>Cyprinodontiformes</taxon>
        <taxon>Cyprinodontidae</taxon>
        <taxon>Cyprinodon</taxon>
    </lineage>
</organism>
<name>A0A3Q2CJP1_CYPVA</name>
<feature type="region of interest" description="Disordered" evidence="7">
    <location>
        <begin position="86"/>
        <end position="143"/>
    </location>
</feature>
<feature type="compositionally biased region" description="Polar residues" evidence="7">
    <location>
        <begin position="51"/>
        <end position="60"/>
    </location>
</feature>
<keyword evidence="4" id="KW-0130">Cell adhesion</keyword>
<keyword evidence="9" id="KW-1185">Reference proteome</keyword>
<comment type="similarity">
    <text evidence="2">Belongs to the beta-catenin family.</text>
</comment>
<dbReference type="GO" id="GO:0005886">
    <property type="term" value="C:plasma membrane"/>
    <property type="evidence" value="ECO:0007669"/>
    <property type="project" value="TreeGrafter"/>
</dbReference>
<dbReference type="GO" id="GO:0005737">
    <property type="term" value="C:cytoplasm"/>
    <property type="evidence" value="ECO:0007669"/>
    <property type="project" value="TreeGrafter"/>
</dbReference>
<evidence type="ECO:0000256" key="6">
    <source>
        <dbReference type="PROSITE-ProRule" id="PRU00259"/>
    </source>
</evidence>
<dbReference type="STRING" id="28743.ENSCVAP00000005478"/>
<reference evidence="8" key="2">
    <citation type="submission" date="2025-09" db="UniProtKB">
        <authorList>
            <consortium name="Ensembl"/>
        </authorList>
    </citation>
    <scope>IDENTIFICATION</scope>
</reference>
<dbReference type="GO" id="GO:0005634">
    <property type="term" value="C:nucleus"/>
    <property type="evidence" value="ECO:0007669"/>
    <property type="project" value="TreeGrafter"/>
</dbReference>
<evidence type="ECO:0000256" key="5">
    <source>
        <dbReference type="ARBA" id="ARBA00022949"/>
    </source>
</evidence>
<feature type="compositionally biased region" description="Low complexity" evidence="7">
    <location>
        <begin position="119"/>
        <end position="132"/>
    </location>
</feature>
<dbReference type="SUPFAM" id="SSF48371">
    <property type="entry name" value="ARM repeat"/>
    <property type="match status" value="1"/>
</dbReference>
<evidence type="ECO:0000256" key="7">
    <source>
        <dbReference type="SAM" id="MobiDB-lite"/>
    </source>
</evidence>
<dbReference type="Gene3D" id="1.25.10.10">
    <property type="entry name" value="Leucine-rich Repeat Variant"/>
    <property type="match status" value="1"/>
</dbReference>
<dbReference type="PROSITE" id="PS50176">
    <property type="entry name" value="ARM_REPEAT"/>
    <property type="match status" value="3"/>
</dbReference>
<feature type="repeat" description="ARM" evidence="6">
    <location>
        <begin position="644"/>
        <end position="686"/>
    </location>
</feature>
<reference evidence="8" key="1">
    <citation type="submission" date="2025-08" db="UniProtKB">
        <authorList>
            <consortium name="Ensembl"/>
        </authorList>
    </citation>
    <scope>IDENTIFICATION</scope>
</reference>
<comment type="subcellular location">
    <subcellularLocation>
        <location evidence="1">Cell junction</location>
    </subcellularLocation>
</comment>
<keyword evidence="5" id="KW-0965">Cell junction</keyword>
<feature type="repeat" description="ARM" evidence="6">
    <location>
        <begin position="382"/>
        <end position="419"/>
    </location>
</feature>
<dbReference type="AlphaFoldDB" id="A0A3Q2CJP1"/>
<dbReference type="InterPro" id="IPR011989">
    <property type="entry name" value="ARM-like"/>
</dbReference>
<accession>A0A3Q2CJP1</accession>
<dbReference type="GO" id="GO:0098609">
    <property type="term" value="P:cell-cell adhesion"/>
    <property type="evidence" value="ECO:0007669"/>
    <property type="project" value="InterPro"/>
</dbReference>
<evidence type="ECO:0000313" key="9">
    <source>
        <dbReference type="Proteomes" id="UP000265020"/>
    </source>
</evidence>
<evidence type="ECO:0000256" key="1">
    <source>
        <dbReference type="ARBA" id="ARBA00004282"/>
    </source>
</evidence>
<feature type="repeat" description="ARM" evidence="6">
    <location>
        <begin position="340"/>
        <end position="382"/>
    </location>
</feature>
<feature type="region of interest" description="Disordered" evidence="7">
    <location>
        <begin position="43"/>
        <end position="74"/>
    </location>
</feature>
<dbReference type="PANTHER" id="PTHR10372">
    <property type="entry name" value="PLAKOPHILLIN-RELATED"/>
    <property type="match status" value="1"/>
</dbReference>
<evidence type="ECO:0000313" key="8">
    <source>
        <dbReference type="Ensembl" id="ENSCVAP00000005478.1"/>
    </source>
</evidence>
<dbReference type="InterPro" id="IPR028435">
    <property type="entry name" value="Plakophilin/d_Catenin"/>
</dbReference>